<evidence type="ECO:0000256" key="5">
    <source>
        <dbReference type="ARBA" id="ARBA00038440"/>
    </source>
</evidence>
<protein>
    <recommendedName>
        <fullName evidence="2">phosphoribosylglycinamide formyltransferase 1</fullName>
        <ecNumber evidence="2">2.1.2.2</ecNumber>
    </recommendedName>
    <alternativeName>
        <fullName evidence="7">5'-phosphoribosylglycinamide transformylase</fullName>
    </alternativeName>
    <alternativeName>
        <fullName evidence="6">GAR transformylase</fullName>
    </alternativeName>
</protein>
<dbReference type="OrthoDB" id="9806170at2"/>
<sequence length="190" mass="21224">MDKKRIAIFASGSGSNAIKLIEHFDQSPNIDAVLLLTNNENAGVLAKTEEFIDQVVINNEGANDGSFLVDLMHEERIDYIVLAGYLRKIPSELIKSYPKHIINIHPALLPKYGGKGMYGMNVHKAVKENKELESGITIHLVDEVYDNGEILAQHKVKLSSDDSIDDIQKKVLAVEHEKFSKVVEKYILEA</sequence>
<dbReference type="GO" id="GO:0005829">
    <property type="term" value="C:cytosol"/>
    <property type="evidence" value="ECO:0007669"/>
    <property type="project" value="TreeGrafter"/>
</dbReference>
<dbReference type="GO" id="GO:0006189">
    <property type="term" value="P:'de novo' IMP biosynthetic process"/>
    <property type="evidence" value="ECO:0007669"/>
    <property type="project" value="UniProtKB-UniPathway"/>
</dbReference>
<dbReference type="GO" id="GO:0004644">
    <property type="term" value="F:phosphoribosylglycinamide formyltransferase activity"/>
    <property type="evidence" value="ECO:0007669"/>
    <property type="project" value="UniProtKB-EC"/>
</dbReference>
<feature type="domain" description="Formyl transferase N-terminal" evidence="9">
    <location>
        <begin position="4"/>
        <end position="183"/>
    </location>
</feature>
<gene>
    <name evidence="10" type="ORF">DXU93_03005</name>
</gene>
<dbReference type="InterPro" id="IPR036477">
    <property type="entry name" value="Formyl_transf_N_sf"/>
</dbReference>
<dbReference type="CDD" id="cd08645">
    <property type="entry name" value="FMT_core_GART"/>
    <property type="match status" value="1"/>
</dbReference>
<proteinExistence type="inferred from homology"/>
<evidence type="ECO:0000313" key="11">
    <source>
        <dbReference type="Proteomes" id="UP000257127"/>
    </source>
</evidence>
<dbReference type="EMBL" id="QURB01000001">
    <property type="protein sequence ID" value="RFC55923.1"/>
    <property type="molecule type" value="Genomic_DNA"/>
</dbReference>
<dbReference type="EC" id="2.1.2.2" evidence="2"/>
<dbReference type="AlphaFoldDB" id="A0A3E1F2C2"/>
<evidence type="ECO:0000256" key="1">
    <source>
        <dbReference type="ARBA" id="ARBA00005054"/>
    </source>
</evidence>
<keyword evidence="3 10" id="KW-0808">Transferase</keyword>
<accession>A0A3E1F2C2</accession>
<dbReference type="PANTHER" id="PTHR43369:SF2">
    <property type="entry name" value="PHOSPHORIBOSYLGLYCINAMIDE FORMYLTRANSFERASE"/>
    <property type="match status" value="1"/>
</dbReference>
<comment type="pathway">
    <text evidence="1">Purine metabolism; IMP biosynthesis via de novo pathway; N(2)-formyl-N(1)-(5-phospho-D-ribosyl)glycinamide from N(1)-(5-phospho-D-ribosyl)glycinamide (10-formyl THF route): step 1/1.</text>
</comment>
<keyword evidence="11" id="KW-1185">Reference proteome</keyword>
<evidence type="ECO:0000259" key="9">
    <source>
        <dbReference type="Pfam" id="PF00551"/>
    </source>
</evidence>
<evidence type="ECO:0000256" key="7">
    <source>
        <dbReference type="ARBA" id="ARBA00041682"/>
    </source>
</evidence>
<comment type="caution">
    <text evidence="10">The sequence shown here is derived from an EMBL/GenBank/DDBJ whole genome shotgun (WGS) entry which is preliminary data.</text>
</comment>
<dbReference type="UniPathway" id="UPA00074">
    <property type="reaction ID" value="UER00126"/>
</dbReference>
<evidence type="ECO:0000256" key="2">
    <source>
        <dbReference type="ARBA" id="ARBA00012254"/>
    </source>
</evidence>
<dbReference type="RefSeq" id="WP_116879758.1">
    <property type="nucleotide sequence ID" value="NZ_QURB01000001.1"/>
</dbReference>
<dbReference type="InterPro" id="IPR001555">
    <property type="entry name" value="GART_AS"/>
</dbReference>
<evidence type="ECO:0000313" key="10">
    <source>
        <dbReference type="EMBL" id="RFC55923.1"/>
    </source>
</evidence>
<dbReference type="InterPro" id="IPR004607">
    <property type="entry name" value="GART"/>
</dbReference>
<dbReference type="Pfam" id="PF00551">
    <property type="entry name" value="Formyl_trans_N"/>
    <property type="match status" value="1"/>
</dbReference>
<comment type="catalytic activity">
    <reaction evidence="8">
        <text>N(1)-(5-phospho-beta-D-ribosyl)glycinamide + (6R)-10-formyltetrahydrofolate = N(2)-formyl-N(1)-(5-phospho-beta-D-ribosyl)glycinamide + (6S)-5,6,7,8-tetrahydrofolate + H(+)</text>
        <dbReference type="Rhea" id="RHEA:15053"/>
        <dbReference type="ChEBI" id="CHEBI:15378"/>
        <dbReference type="ChEBI" id="CHEBI:57453"/>
        <dbReference type="ChEBI" id="CHEBI:143788"/>
        <dbReference type="ChEBI" id="CHEBI:147286"/>
        <dbReference type="ChEBI" id="CHEBI:195366"/>
        <dbReference type="EC" id="2.1.2.2"/>
    </reaction>
</comment>
<reference evidence="10 11" key="1">
    <citation type="submission" date="2018-08" db="EMBL/GenBank/DDBJ databases">
        <title>The draft genome squence of Brumimicrobium sp. N62.</title>
        <authorList>
            <person name="Du Z.-J."/>
            <person name="Luo H.-R."/>
        </authorList>
    </citation>
    <scope>NUCLEOTIDE SEQUENCE [LARGE SCALE GENOMIC DNA]</scope>
    <source>
        <strain evidence="10 11">N62</strain>
    </source>
</reference>
<dbReference type="Gene3D" id="3.40.50.170">
    <property type="entry name" value="Formyl transferase, N-terminal domain"/>
    <property type="match status" value="1"/>
</dbReference>
<evidence type="ECO:0000256" key="6">
    <source>
        <dbReference type="ARBA" id="ARBA00041324"/>
    </source>
</evidence>
<keyword evidence="4" id="KW-0658">Purine biosynthesis</keyword>
<evidence type="ECO:0000256" key="3">
    <source>
        <dbReference type="ARBA" id="ARBA00022679"/>
    </source>
</evidence>
<evidence type="ECO:0000256" key="8">
    <source>
        <dbReference type="ARBA" id="ARBA00047664"/>
    </source>
</evidence>
<organism evidence="10 11">
    <name type="scientific">Brumimicrobium aurantiacum</name>
    <dbReference type="NCBI Taxonomy" id="1737063"/>
    <lineage>
        <taxon>Bacteria</taxon>
        <taxon>Pseudomonadati</taxon>
        <taxon>Bacteroidota</taxon>
        <taxon>Flavobacteriia</taxon>
        <taxon>Flavobacteriales</taxon>
        <taxon>Crocinitomicaceae</taxon>
        <taxon>Brumimicrobium</taxon>
    </lineage>
</organism>
<evidence type="ECO:0000256" key="4">
    <source>
        <dbReference type="ARBA" id="ARBA00022755"/>
    </source>
</evidence>
<comment type="similarity">
    <text evidence="5">Belongs to the GART family.</text>
</comment>
<name>A0A3E1F2C2_9FLAO</name>
<dbReference type="SUPFAM" id="SSF53328">
    <property type="entry name" value="Formyltransferase"/>
    <property type="match status" value="1"/>
</dbReference>
<dbReference type="InterPro" id="IPR002376">
    <property type="entry name" value="Formyl_transf_N"/>
</dbReference>
<dbReference type="Proteomes" id="UP000257127">
    <property type="component" value="Unassembled WGS sequence"/>
</dbReference>
<dbReference type="PROSITE" id="PS00373">
    <property type="entry name" value="GART"/>
    <property type="match status" value="1"/>
</dbReference>
<dbReference type="PANTHER" id="PTHR43369">
    <property type="entry name" value="PHOSPHORIBOSYLGLYCINAMIDE FORMYLTRANSFERASE"/>
    <property type="match status" value="1"/>
</dbReference>